<organism evidence="1 2">
    <name type="scientific">Suillus luteus UH-Slu-Lm8-n1</name>
    <dbReference type="NCBI Taxonomy" id="930992"/>
    <lineage>
        <taxon>Eukaryota</taxon>
        <taxon>Fungi</taxon>
        <taxon>Dikarya</taxon>
        <taxon>Basidiomycota</taxon>
        <taxon>Agaricomycotina</taxon>
        <taxon>Agaricomycetes</taxon>
        <taxon>Agaricomycetidae</taxon>
        <taxon>Boletales</taxon>
        <taxon>Suillineae</taxon>
        <taxon>Suillaceae</taxon>
        <taxon>Suillus</taxon>
    </lineage>
</organism>
<feature type="non-terminal residue" evidence="1">
    <location>
        <position position="1"/>
    </location>
</feature>
<evidence type="ECO:0000313" key="2">
    <source>
        <dbReference type="Proteomes" id="UP000054485"/>
    </source>
</evidence>
<reference evidence="1 2" key="1">
    <citation type="submission" date="2014-04" db="EMBL/GenBank/DDBJ databases">
        <authorList>
            <consortium name="DOE Joint Genome Institute"/>
            <person name="Kuo A."/>
            <person name="Ruytinx J."/>
            <person name="Rineau F."/>
            <person name="Colpaert J."/>
            <person name="Kohler A."/>
            <person name="Nagy L.G."/>
            <person name="Floudas D."/>
            <person name="Copeland A."/>
            <person name="Barry K.W."/>
            <person name="Cichocki N."/>
            <person name="Veneault-Fourrey C."/>
            <person name="LaButti K."/>
            <person name="Lindquist E.A."/>
            <person name="Lipzen A."/>
            <person name="Lundell T."/>
            <person name="Morin E."/>
            <person name="Murat C."/>
            <person name="Sun H."/>
            <person name="Tunlid A."/>
            <person name="Henrissat B."/>
            <person name="Grigoriev I.V."/>
            <person name="Hibbett D.S."/>
            <person name="Martin F."/>
            <person name="Nordberg H.P."/>
            <person name="Cantor M.N."/>
            <person name="Hua S.X."/>
        </authorList>
    </citation>
    <scope>NUCLEOTIDE SEQUENCE [LARGE SCALE GENOMIC DNA]</scope>
    <source>
        <strain evidence="1 2">UH-Slu-Lm8-n1</strain>
    </source>
</reference>
<name>A0A0C9ZVX7_9AGAM</name>
<dbReference type="STRING" id="930992.A0A0C9ZVX7"/>
<evidence type="ECO:0000313" key="1">
    <source>
        <dbReference type="EMBL" id="KIK33531.1"/>
    </source>
</evidence>
<protein>
    <submittedName>
        <fullName evidence="1">Uncharacterized protein</fullName>
    </submittedName>
</protein>
<dbReference type="Proteomes" id="UP000054485">
    <property type="component" value="Unassembled WGS sequence"/>
</dbReference>
<accession>A0A0C9ZVX7</accession>
<dbReference type="EMBL" id="KN835923">
    <property type="protein sequence ID" value="KIK33531.1"/>
    <property type="molecule type" value="Genomic_DNA"/>
</dbReference>
<dbReference type="HOGENOM" id="CLU_001650_16_1_1"/>
<reference evidence="2" key="2">
    <citation type="submission" date="2015-01" db="EMBL/GenBank/DDBJ databases">
        <title>Evolutionary Origins and Diversification of the Mycorrhizal Mutualists.</title>
        <authorList>
            <consortium name="DOE Joint Genome Institute"/>
            <consortium name="Mycorrhizal Genomics Consortium"/>
            <person name="Kohler A."/>
            <person name="Kuo A."/>
            <person name="Nagy L.G."/>
            <person name="Floudas D."/>
            <person name="Copeland A."/>
            <person name="Barry K.W."/>
            <person name="Cichocki N."/>
            <person name="Veneault-Fourrey C."/>
            <person name="LaButti K."/>
            <person name="Lindquist E.A."/>
            <person name="Lipzen A."/>
            <person name="Lundell T."/>
            <person name="Morin E."/>
            <person name="Murat C."/>
            <person name="Riley R."/>
            <person name="Ohm R."/>
            <person name="Sun H."/>
            <person name="Tunlid A."/>
            <person name="Henrissat B."/>
            <person name="Grigoriev I.V."/>
            <person name="Hibbett D.S."/>
            <person name="Martin F."/>
        </authorList>
    </citation>
    <scope>NUCLEOTIDE SEQUENCE [LARGE SCALE GENOMIC DNA]</scope>
    <source>
        <strain evidence="2">UH-Slu-Lm8-n1</strain>
    </source>
</reference>
<proteinExistence type="predicted"/>
<dbReference type="InParanoid" id="A0A0C9ZVX7"/>
<dbReference type="OrthoDB" id="2667661at2759"/>
<keyword evidence="2" id="KW-1185">Reference proteome</keyword>
<gene>
    <name evidence="1" type="ORF">CY34DRAFT_99424</name>
</gene>
<sequence>YHYIHFCVKDGSIELLYCPMENMVANTLTKALPSVKAKHFAHELGVRIVV</sequence>
<dbReference type="AlphaFoldDB" id="A0A0C9ZVX7"/>